<organism evidence="1 2">
    <name type="scientific">Rhabditophanes sp. KR3021</name>
    <dbReference type="NCBI Taxonomy" id="114890"/>
    <lineage>
        <taxon>Eukaryota</taxon>
        <taxon>Metazoa</taxon>
        <taxon>Ecdysozoa</taxon>
        <taxon>Nematoda</taxon>
        <taxon>Chromadorea</taxon>
        <taxon>Rhabditida</taxon>
        <taxon>Tylenchina</taxon>
        <taxon>Panagrolaimomorpha</taxon>
        <taxon>Strongyloidoidea</taxon>
        <taxon>Alloionematidae</taxon>
        <taxon>Rhabditophanes</taxon>
    </lineage>
</organism>
<reference evidence="2" key="1">
    <citation type="submission" date="2016-11" db="UniProtKB">
        <authorList>
            <consortium name="WormBaseParasite"/>
        </authorList>
    </citation>
    <scope>IDENTIFICATION</scope>
    <source>
        <strain evidence="2">KR3021</strain>
    </source>
</reference>
<evidence type="ECO:0000313" key="1">
    <source>
        <dbReference type="Proteomes" id="UP000095286"/>
    </source>
</evidence>
<name>A0AC35U659_9BILA</name>
<evidence type="ECO:0000313" key="2">
    <source>
        <dbReference type="WBParaSite" id="RSKR_0000800800.1"/>
    </source>
</evidence>
<dbReference type="WBParaSite" id="RSKR_0000800800.1">
    <property type="protein sequence ID" value="RSKR_0000800800.1"/>
    <property type="gene ID" value="RSKR_0000800800"/>
</dbReference>
<sequence length="253" mass="28517">MKLVALISGGKDCIYNMMQCIDKGDEISCLVNMCPQPGSKPHVESKMFQMVGSEATPYIGQALGNLPLYRKEISGNVINHEVEYVPTEGDEVEDLFYLLTAVIQENPEIKGVSCGYLKSQYQKNRLQSICTRLDLKMVCHLWGLDSISLLDDMIFDEVNAIIIRIASPYLSSKFLGQSIKECRDNLLEVRNKHNDFSVAGEENVYDTFVLDCPIYKYRIAIITSEAILSGRDAPIPIHTLKLVNYDLILKPEE</sequence>
<dbReference type="Proteomes" id="UP000095286">
    <property type="component" value="Unplaced"/>
</dbReference>
<proteinExistence type="predicted"/>
<protein>
    <submittedName>
        <fullName evidence="2">Diphthine--ammonia ligase</fullName>
    </submittedName>
</protein>
<accession>A0AC35U659</accession>